<keyword evidence="3" id="KW-1185">Reference proteome</keyword>
<evidence type="ECO:0000313" key="3">
    <source>
        <dbReference type="Proteomes" id="UP000313645"/>
    </source>
</evidence>
<protein>
    <submittedName>
        <fullName evidence="2">DUF1007 family protein</fullName>
    </submittedName>
</protein>
<evidence type="ECO:0000256" key="1">
    <source>
        <dbReference type="SAM" id="SignalP"/>
    </source>
</evidence>
<comment type="caution">
    <text evidence="2">The sequence shown here is derived from an EMBL/GenBank/DDBJ whole genome shotgun (WGS) entry which is preliminary data.</text>
</comment>
<name>A0ABY1ZLT9_9GAMM</name>
<sequence length="227" mass="25412">MSILPSRIGRRCQRYPGILSLPSLILWLAASTAQAHPHGWVDYTVRVLFNDQSQVTALQQRWKMDPMYSLTLTEDLNKDGGSQQQQLDALGGDIVRNIAREHYLTHVYRGGKELDFGKVTEYTTMLSGQRVEFMFVLPLATPQAPEGNDLIWKVYDPTYFIEFLYDNEIDEPLTLSHAPPGCMASIVHFKPDPRLVAKAAAIDVTGQAPDGMGKMFADTGKLQCPAR</sequence>
<accession>A0ABY1ZLT9</accession>
<feature type="chain" id="PRO_5045660354" evidence="1">
    <location>
        <begin position="36"/>
        <end position="227"/>
    </location>
</feature>
<dbReference type="RefSeq" id="WP_131482728.1">
    <property type="nucleotide sequence ID" value="NZ_SJDL01000025.1"/>
</dbReference>
<dbReference type="Pfam" id="PF06226">
    <property type="entry name" value="DUF1007"/>
    <property type="match status" value="1"/>
</dbReference>
<dbReference type="InterPro" id="IPR010412">
    <property type="entry name" value="DUF1007"/>
</dbReference>
<gene>
    <name evidence="2" type="ORF">EZI54_15160</name>
</gene>
<keyword evidence="1" id="KW-0732">Signal</keyword>
<reference evidence="2 3" key="1">
    <citation type="submission" date="2019-02" db="EMBL/GenBank/DDBJ databases">
        <title>Marinobacter halodurans sp. nov., a marine bacterium isolated from sea tidal flat.</title>
        <authorList>
            <person name="Yoo Y."/>
            <person name="Lee D.W."/>
            <person name="Kim B.S."/>
            <person name="Kim J.-J."/>
        </authorList>
    </citation>
    <scope>NUCLEOTIDE SEQUENCE [LARGE SCALE GENOMIC DNA]</scope>
    <source>
        <strain evidence="2 3">YJ-S3-2</strain>
    </source>
</reference>
<organism evidence="2 3">
    <name type="scientific">Marinobacter halodurans</name>
    <dbReference type="NCBI Taxonomy" id="2528979"/>
    <lineage>
        <taxon>Bacteria</taxon>
        <taxon>Pseudomonadati</taxon>
        <taxon>Pseudomonadota</taxon>
        <taxon>Gammaproteobacteria</taxon>
        <taxon>Pseudomonadales</taxon>
        <taxon>Marinobacteraceae</taxon>
        <taxon>Marinobacter</taxon>
    </lineage>
</organism>
<dbReference type="EMBL" id="SJDL01000025">
    <property type="protein sequence ID" value="TBW53320.1"/>
    <property type="molecule type" value="Genomic_DNA"/>
</dbReference>
<dbReference type="Proteomes" id="UP000313645">
    <property type="component" value="Unassembled WGS sequence"/>
</dbReference>
<proteinExistence type="predicted"/>
<evidence type="ECO:0000313" key="2">
    <source>
        <dbReference type="EMBL" id="TBW53320.1"/>
    </source>
</evidence>
<feature type="signal peptide" evidence="1">
    <location>
        <begin position="1"/>
        <end position="35"/>
    </location>
</feature>